<comment type="caution">
    <text evidence="4">The sequence shown here is derived from an EMBL/GenBank/DDBJ whole genome shotgun (WGS) entry which is preliminary data.</text>
</comment>
<evidence type="ECO:0000313" key="5">
    <source>
        <dbReference type="Proteomes" id="UP000193467"/>
    </source>
</evidence>
<dbReference type="GO" id="GO:0005737">
    <property type="term" value="C:cytoplasm"/>
    <property type="evidence" value="ECO:0007669"/>
    <property type="project" value="UniProtKB-ARBA"/>
</dbReference>
<dbReference type="InterPro" id="IPR051213">
    <property type="entry name" value="START_lipid_transfer"/>
</dbReference>
<evidence type="ECO:0000313" key="4">
    <source>
        <dbReference type="EMBL" id="ORY89321.1"/>
    </source>
</evidence>
<proteinExistence type="predicted"/>
<feature type="transmembrane region" description="Helical" evidence="2">
    <location>
        <begin position="12"/>
        <end position="30"/>
    </location>
</feature>
<dbReference type="InterPro" id="IPR023393">
    <property type="entry name" value="START-like_dom_sf"/>
</dbReference>
<feature type="region of interest" description="Disordered" evidence="1">
    <location>
        <begin position="77"/>
        <end position="130"/>
    </location>
</feature>
<dbReference type="Gene3D" id="3.30.530.20">
    <property type="match status" value="1"/>
</dbReference>
<feature type="region of interest" description="Disordered" evidence="1">
    <location>
        <begin position="404"/>
        <end position="457"/>
    </location>
</feature>
<dbReference type="InterPro" id="IPR002913">
    <property type="entry name" value="START_lipid-bd_dom"/>
</dbReference>
<feature type="transmembrane region" description="Helical" evidence="2">
    <location>
        <begin position="42"/>
        <end position="62"/>
    </location>
</feature>
<evidence type="ECO:0000256" key="1">
    <source>
        <dbReference type="SAM" id="MobiDB-lite"/>
    </source>
</evidence>
<feature type="transmembrane region" description="Helical" evidence="2">
    <location>
        <begin position="517"/>
        <end position="536"/>
    </location>
</feature>
<dbReference type="OrthoDB" id="333905at2759"/>
<keyword evidence="2" id="KW-0472">Membrane</keyword>
<dbReference type="PANTHER" id="PTHR19308:SF14">
    <property type="entry name" value="START DOMAIN-CONTAINING PROTEIN"/>
    <property type="match status" value="1"/>
</dbReference>
<name>A0A1Y2G1C5_9BASI</name>
<reference evidence="4 5" key="1">
    <citation type="submission" date="2016-07" db="EMBL/GenBank/DDBJ databases">
        <title>Pervasive Adenine N6-methylation of Active Genes in Fungi.</title>
        <authorList>
            <consortium name="DOE Joint Genome Institute"/>
            <person name="Mondo S.J."/>
            <person name="Dannebaum R.O."/>
            <person name="Kuo R.C."/>
            <person name="Labutti K."/>
            <person name="Haridas S."/>
            <person name="Kuo A."/>
            <person name="Salamov A."/>
            <person name="Ahrendt S.R."/>
            <person name="Lipzen A."/>
            <person name="Sullivan W."/>
            <person name="Andreopoulos W.B."/>
            <person name="Clum A."/>
            <person name="Lindquist E."/>
            <person name="Daum C."/>
            <person name="Ramamoorthy G.K."/>
            <person name="Gryganskyi A."/>
            <person name="Culley D."/>
            <person name="Magnuson J.K."/>
            <person name="James T.Y."/>
            <person name="O'Malley M.A."/>
            <person name="Stajich J.E."/>
            <person name="Spatafora J.W."/>
            <person name="Visel A."/>
            <person name="Grigoriev I.V."/>
        </authorList>
    </citation>
    <scope>NUCLEOTIDE SEQUENCE [LARGE SCALE GENOMIC DNA]</scope>
    <source>
        <strain evidence="4 5">62-1032</strain>
    </source>
</reference>
<dbReference type="GO" id="GO:0008289">
    <property type="term" value="F:lipid binding"/>
    <property type="evidence" value="ECO:0007669"/>
    <property type="project" value="InterPro"/>
</dbReference>
<dbReference type="Pfam" id="PF01852">
    <property type="entry name" value="START"/>
    <property type="match status" value="1"/>
</dbReference>
<dbReference type="AlphaFoldDB" id="A0A1Y2G1C5"/>
<organism evidence="4 5">
    <name type="scientific">Leucosporidium creatinivorum</name>
    <dbReference type="NCBI Taxonomy" id="106004"/>
    <lineage>
        <taxon>Eukaryota</taxon>
        <taxon>Fungi</taxon>
        <taxon>Dikarya</taxon>
        <taxon>Basidiomycota</taxon>
        <taxon>Pucciniomycotina</taxon>
        <taxon>Microbotryomycetes</taxon>
        <taxon>Leucosporidiales</taxon>
        <taxon>Leucosporidium</taxon>
    </lineage>
</organism>
<gene>
    <name evidence="4" type="ORF">BCR35DRAFT_300452</name>
</gene>
<evidence type="ECO:0000256" key="2">
    <source>
        <dbReference type="SAM" id="Phobius"/>
    </source>
</evidence>
<dbReference type="PANTHER" id="PTHR19308">
    <property type="entry name" value="PHOSPHATIDYLCHOLINE TRANSFER PROTEIN"/>
    <property type="match status" value="1"/>
</dbReference>
<keyword evidence="2" id="KW-0812">Transmembrane</keyword>
<dbReference type="SUPFAM" id="SSF55961">
    <property type="entry name" value="Bet v1-like"/>
    <property type="match status" value="1"/>
</dbReference>
<sequence>MATAQSSQVSDGSRSIVALLFAVTPLYLFSVQARSRLGFDNLHLGLLQVVLLLIMSHLSSYIPSNLFGRPGKSKIKAKDAAPASSPAAAATAEPTPTPAPAATSTQRRTPTRRASPSTAPSAPKSNDRFPSSLLDDAVAKFLTCTAPEHLPLLPTTTSSEPSTPLSAWKTLHEAESLKVLKHPSTSGLYAICAQFPGVPVRKLYESLTDISRRTAWDGMCRDAKEIEEVEVDVEVENGAEGEEKGYRMLRGNVVWIGMKGMALIKAKDMVLLSIAGRLPSSTPSESPSRSESSSSAPLQIFCATTSFSHPSVPPKSDFNRMELGISGFLIEEDGEGGSKIVQVTDLSGLGSWVPSAVIRTVTQTLLPKSLSKLGRTARALDLTVDSKYPLEGDAWMPPLLGEAVPLSSLPSPPTSHGTEADDEDSASSTLADSDSDGALSAGDSRKEKERLPSAASAREIHTLVNQLRSVTARLNALEASTGEQAERKGWLASLPTILGGGGGVEQGQLQAFGGSKAVALTALGGAAGAAIVLGVLKGWERRRR</sequence>
<accession>A0A1Y2G1C5</accession>
<dbReference type="EMBL" id="MCGR01000006">
    <property type="protein sequence ID" value="ORY89321.1"/>
    <property type="molecule type" value="Genomic_DNA"/>
</dbReference>
<evidence type="ECO:0000259" key="3">
    <source>
        <dbReference type="PROSITE" id="PS50848"/>
    </source>
</evidence>
<keyword evidence="2" id="KW-1133">Transmembrane helix</keyword>
<dbReference type="PROSITE" id="PS50848">
    <property type="entry name" value="START"/>
    <property type="match status" value="1"/>
</dbReference>
<keyword evidence="5" id="KW-1185">Reference proteome</keyword>
<dbReference type="InParanoid" id="A0A1Y2G1C5"/>
<feature type="compositionally biased region" description="Low complexity" evidence="1">
    <location>
        <begin position="80"/>
        <end position="123"/>
    </location>
</feature>
<feature type="domain" description="START" evidence="3">
    <location>
        <begin position="168"/>
        <end position="382"/>
    </location>
</feature>
<protein>
    <recommendedName>
        <fullName evidence="3">START domain-containing protein</fullName>
    </recommendedName>
</protein>
<dbReference type="Proteomes" id="UP000193467">
    <property type="component" value="Unassembled WGS sequence"/>
</dbReference>
<feature type="compositionally biased region" description="Low complexity" evidence="1">
    <location>
        <begin position="426"/>
        <end position="442"/>
    </location>
</feature>